<comment type="caution">
    <text evidence="4">The sequence shown here is derived from an EMBL/GenBank/DDBJ whole genome shotgun (WGS) entry which is preliminary data.</text>
</comment>
<dbReference type="EMBL" id="ASPP01020321">
    <property type="protein sequence ID" value="ETO13923.1"/>
    <property type="molecule type" value="Genomic_DNA"/>
</dbReference>
<feature type="compositionally biased region" description="Low complexity" evidence="1">
    <location>
        <begin position="190"/>
        <end position="202"/>
    </location>
</feature>
<reference evidence="4 5" key="1">
    <citation type="journal article" date="2013" name="Curr. Biol.">
        <title>The Genome of the Foraminiferan Reticulomyxa filosa.</title>
        <authorList>
            <person name="Glockner G."/>
            <person name="Hulsmann N."/>
            <person name="Schleicher M."/>
            <person name="Noegel A.A."/>
            <person name="Eichinger L."/>
            <person name="Gallinger C."/>
            <person name="Pawlowski J."/>
            <person name="Sierra R."/>
            <person name="Euteneuer U."/>
            <person name="Pillet L."/>
            <person name="Moustafa A."/>
            <person name="Platzer M."/>
            <person name="Groth M."/>
            <person name="Szafranski K."/>
            <person name="Schliwa M."/>
        </authorList>
    </citation>
    <scope>NUCLEOTIDE SEQUENCE [LARGE SCALE GENOMIC DNA]</scope>
</reference>
<feature type="domain" description="RCK C-terminal" evidence="3">
    <location>
        <begin position="206"/>
        <end position="288"/>
    </location>
</feature>
<dbReference type="Gene3D" id="3.30.70.1450">
    <property type="entry name" value="Regulator of K+ conductance, C-terminal domain"/>
    <property type="match status" value="1"/>
</dbReference>
<evidence type="ECO:0000256" key="2">
    <source>
        <dbReference type="SAM" id="Phobius"/>
    </source>
</evidence>
<name>X6MIV9_RETFI</name>
<evidence type="ECO:0000259" key="3">
    <source>
        <dbReference type="PROSITE" id="PS51202"/>
    </source>
</evidence>
<feature type="compositionally biased region" description="Polar residues" evidence="1">
    <location>
        <begin position="178"/>
        <end position="189"/>
    </location>
</feature>
<gene>
    <name evidence="4" type="ORF">RFI_23442</name>
</gene>
<evidence type="ECO:0000313" key="4">
    <source>
        <dbReference type="EMBL" id="ETO13923.1"/>
    </source>
</evidence>
<accession>X6MIV9</accession>
<dbReference type="GO" id="GO:0008324">
    <property type="term" value="F:monoatomic cation transmembrane transporter activity"/>
    <property type="evidence" value="ECO:0007669"/>
    <property type="project" value="InterPro"/>
</dbReference>
<keyword evidence="2" id="KW-1133">Transmembrane helix</keyword>
<dbReference type="AlphaFoldDB" id="X6MIV9"/>
<dbReference type="SUPFAM" id="SSF116726">
    <property type="entry name" value="TrkA C-terminal domain-like"/>
    <property type="match status" value="1"/>
</dbReference>
<dbReference type="PROSITE" id="PS51202">
    <property type="entry name" value="RCK_C"/>
    <property type="match status" value="1"/>
</dbReference>
<keyword evidence="2" id="KW-0812">Transmembrane</keyword>
<keyword evidence="2" id="KW-0472">Membrane</keyword>
<dbReference type="Pfam" id="PF02080">
    <property type="entry name" value="TrkA_C"/>
    <property type="match status" value="1"/>
</dbReference>
<protein>
    <recommendedName>
        <fullName evidence="3">RCK C-terminal domain-containing protein</fullName>
    </recommendedName>
</protein>
<dbReference type="Proteomes" id="UP000023152">
    <property type="component" value="Unassembled WGS sequence"/>
</dbReference>
<organism evidence="4 5">
    <name type="scientific">Reticulomyxa filosa</name>
    <dbReference type="NCBI Taxonomy" id="46433"/>
    <lineage>
        <taxon>Eukaryota</taxon>
        <taxon>Sar</taxon>
        <taxon>Rhizaria</taxon>
        <taxon>Retaria</taxon>
        <taxon>Foraminifera</taxon>
        <taxon>Monothalamids</taxon>
        <taxon>Reticulomyxidae</taxon>
        <taxon>Reticulomyxa</taxon>
    </lineage>
</organism>
<dbReference type="GO" id="GO:0006813">
    <property type="term" value="P:potassium ion transport"/>
    <property type="evidence" value="ECO:0007669"/>
    <property type="project" value="InterPro"/>
</dbReference>
<evidence type="ECO:0000256" key="1">
    <source>
        <dbReference type="SAM" id="MobiDB-lite"/>
    </source>
</evidence>
<keyword evidence="5" id="KW-1185">Reference proteome</keyword>
<feature type="transmembrane region" description="Helical" evidence="2">
    <location>
        <begin position="101"/>
        <end position="118"/>
    </location>
</feature>
<dbReference type="InterPro" id="IPR006037">
    <property type="entry name" value="RCK_C"/>
</dbReference>
<sequence length="427" mass="47459">MVNGGNDSLAKASRQGLGLSECEHVVANVLENMHNISVHNATTNPQIPLSNVQKRALSEMQDSSPLQFEIPFHSLNLIVDNDSSHLLMPPPTKRRRLPENSVLYFFLCFYFTYVYISIKKKKKIMSNGAEIRTNNGEMILSEEDHVPMNAQVSAWYPPSSLSISESSDQDTGRKMGTSLRSNDSLNAMDSSMSNGSSSQYKSNENEDQYKKIQQFVENHLLVIPAPEALAGRTLAGSNLRNFGLNVISIDYDTNSPPHAQQVIEPGHKLVVIGNYDDAQKYLATIGAEDHHPIIPTESTRLRQFSRELTAYYLDLIRPPPQLLGRTLLSTPQVAQSGLNVISCNLENLHPSQLAQHRFGTNDMLLCYFPKAFDKDQQMETLVHKLETATCIPSPVLITGDNTNSETDHTNTNTNSAFLKNGATETNN</sequence>
<evidence type="ECO:0000313" key="5">
    <source>
        <dbReference type="Proteomes" id="UP000023152"/>
    </source>
</evidence>
<proteinExistence type="predicted"/>
<feature type="region of interest" description="Disordered" evidence="1">
    <location>
        <begin position="162"/>
        <end position="205"/>
    </location>
</feature>
<dbReference type="InterPro" id="IPR036721">
    <property type="entry name" value="RCK_C_sf"/>
</dbReference>
<feature type="region of interest" description="Disordered" evidence="1">
    <location>
        <begin position="401"/>
        <end position="427"/>
    </location>
</feature>